<dbReference type="InterPro" id="IPR036259">
    <property type="entry name" value="MFS_trans_sf"/>
</dbReference>
<feature type="transmembrane region" description="Helical" evidence="6">
    <location>
        <begin position="160"/>
        <end position="178"/>
    </location>
</feature>
<feature type="transmembrane region" description="Helical" evidence="6">
    <location>
        <begin position="270"/>
        <end position="290"/>
    </location>
</feature>
<dbReference type="InterPro" id="IPR005829">
    <property type="entry name" value="Sugar_transporter_CS"/>
</dbReference>
<dbReference type="PROSITE" id="PS50850">
    <property type="entry name" value="MFS"/>
    <property type="match status" value="1"/>
</dbReference>
<name>W4FTI5_APHAT</name>
<dbReference type="AlphaFoldDB" id="W4FTI5"/>
<sequence>MTASNVHEITRRLDALPTPGLLSISGHYWGLLAKTGFGWAMDSMDTFVFIYLGLAPGGWGTDLGISPTSQEAGLLGSAAFAGSLFGSFLFGQLADLYGRKPMFMVTLLVFMAGTLLCGVSDGFATLLVFRFLAGFGLGGELPVASALVQEMVPTSVRGRIIVILESFWAVGCMIAVLLSQEAGLLGSAAFAGSLFGSFLFGQLADLYGRKPMFMVTLLVFMAGTLLCGVSDGFATLLVFRFLAGFGLGGELPVASALVQEMVPTSVRGRIIVILESFWAVGCMIAVLLSFELVKYVSWRVIFYISSIPALYAIVIRLYVPESPKWLASVGRMDEAEAIVGRIEAAHGVVANKDDTKADVAAPELSIWTNLTQWERVGMLFQGEFLSRTIVLWTVWTGISFSYFSIFIWLPLLRASEYNINQSTWEMLFIVFWQLPGYFSAAYVVEVFGRKLTLFMYLIGSFASALAFGYVEASQWNLLITGSLMSWFMLGAWGSLYAFTPENYPTNIRAMGCAYPGGVSRVGAIAGSYIVPIMLGAGWGIKTIMWVAGGVPLIFIALVLLAFGYETRGQDLESCPRVEAILKEKATHYGIATPLQ</sequence>
<dbReference type="InterPro" id="IPR020846">
    <property type="entry name" value="MFS_dom"/>
</dbReference>
<evidence type="ECO:0000256" key="5">
    <source>
        <dbReference type="ARBA" id="ARBA00023136"/>
    </source>
</evidence>
<dbReference type="Gene3D" id="1.20.1250.20">
    <property type="entry name" value="MFS general substrate transporter like domains"/>
    <property type="match status" value="2"/>
</dbReference>
<evidence type="ECO:0000256" key="6">
    <source>
        <dbReference type="SAM" id="Phobius"/>
    </source>
</evidence>
<dbReference type="GO" id="GO:0022857">
    <property type="term" value="F:transmembrane transporter activity"/>
    <property type="evidence" value="ECO:0007669"/>
    <property type="project" value="InterPro"/>
</dbReference>
<feature type="transmembrane region" description="Helical" evidence="6">
    <location>
        <begin position="102"/>
        <end position="121"/>
    </location>
</feature>
<feature type="transmembrane region" description="Helical" evidence="6">
    <location>
        <begin position="475"/>
        <end position="498"/>
    </location>
</feature>
<dbReference type="PROSITE" id="PS00217">
    <property type="entry name" value="SUGAR_TRANSPORT_2"/>
    <property type="match status" value="2"/>
</dbReference>
<evidence type="ECO:0000256" key="1">
    <source>
        <dbReference type="ARBA" id="ARBA00004141"/>
    </source>
</evidence>
<feature type="transmembrane region" description="Helical" evidence="6">
    <location>
        <begin position="389"/>
        <end position="411"/>
    </location>
</feature>
<gene>
    <name evidence="8" type="ORF">H257_13855</name>
</gene>
<dbReference type="CDD" id="cd17316">
    <property type="entry name" value="MFS_SV2_like"/>
    <property type="match status" value="2"/>
</dbReference>
<dbReference type="PANTHER" id="PTHR23511:SF5">
    <property type="entry name" value="MAJOR FACILITATOR-TYPE TRANSPORTER HXNZ-RELATED"/>
    <property type="match status" value="1"/>
</dbReference>
<feature type="transmembrane region" description="Helical" evidence="6">
    <location>
        <begin position="213"/>
        <end position="233"/>
    </location>
</feature>
<feature type="transmembrane region" description="Helical" evidence="6">
    <location>
        <begin position="72"/>
        <end position="90"/>
    </location>
</feature>
<reference evidence="8" key="1">
    <citation type="submission" date="2013-12" db="EMBL/GenBank/DDBJ databases">
        <title>The Genome Sequence of Aphanomyces astaci APO3.</title>
        <authorList>
            <consortium name="The Broad Institute Genomics Platform"/>
            <person name="Russ C."/>
            <person name="Tyler B."/>
            <person name="van West P."/>
            <person name="Dieguez-Uribeondo J."/>
            <person name="Young S.K."/>
            <person name="Zeng Q."/>
            <person name="Gargeya S."/>
            <person name="Fitzgerald M."/>
            <person name="Abouelleil A."/>
            <person name="Alvarado L."/>
            <person name="Chapman S.B."/>
            <person name="Gainer-Dewar J."/>
            <person name="Goldberg J."/>
            <person name="Griggs A."/>
            <person name="Gujja S."/>
            <person name="Hansen M."/>
            <person name="Howarth C."/>
            <person name="Imamovic A."/>
            <person name="Ireland A."/>
            <person name="Larimer J."/>
            <person name="McCowan C."/>
            <person name="Murphy C."/>
            <person name="Pearson M."/>
            <person name="Poon T.W."/>
            <person name="Priest M."/>
            <person name="Roberts A."/>
            <person name="Saif S."/>
            <person name="Shea T."/>
            <person name="Sykes S."/>
            <person name="Wortman J."/>
            <person name="Nusbaum C."/>
            <person name="Birren B."/>
        </authorList>
    </citation>
    <scope>NUCLEOTIDE SEQUENCE [LARGE SCALE GENOMIC DNA]</scope>
    <source>
        <strain evidence="8">APO3</strain>
    </source>
</reference>
<feature type="transmembrane region" description="Helical" evidence="6">
    <location>
        <begin position="451"/>
        <end position="469"/>
    </location>
</feature>
<feature type="transmembrane region" description="Helical" evidence="6">
    <location>
        <begin position="296"/>
        <end position="319"/>
    </location>
</feature>
<feature type="domain" description="Major facilitator superfamily (MFS) profile" evidence="7">
    <location>
        <begin position="106"/>
        <end position="567"/>
    </location>
</feature>
<dbReference type="GO" id="GO:0016020">
    <property type="term" value="C:membrane"/>
    <property type="evidence" value="ECO:0007669"/>
    <property type="project" value="UniProtKB-SubCell"/>
</dbReference>
<comment type="subcellular location">
    <subcellularLocation>
        <location evidence="1">Membrane</location>
        <topology evidence="1">Multi-pass membrane protein</topology>
    </subcellularLocation>
</comment>
<feature type="transmembrane region" description="Helical" evidence="6">
    <location>
        <begin position="543"/>
        <end position="562"/>
    </location>
</feature>
<evidence type="ECO:0000313" key="8">
    <source>
        <dbReference type="EMBL" id="ETV70772.1"/>
    </source>
</evidence>
<feature type="transmembrane region" description="Helical" evidence="6">
    <location>
        <begin position="127"/>
        <end position="148"/>
    </location>
</feature>
<dbReference type="GeneID" id="20815851"/>
<dbReference type="SUPFAM" id="SSF103473">
    <property type="entry name" value="MFS general substrate transporter"/>
    <property type="match status" value="2"/>
</dbReference>
<evidence type="ECO:0000256" key="3">
    <source>
        <dbReference type="ARBA" id="ARBA00022692"/>
    </source>
</evidence>
<evidence type="ECO:0000259" key="7">
    <source>
        <dbReference type="PROSITE" id="PS50850"/>
    </source>
</evidence>
<dbReference type="EMBL" id="KI913164">
    <property type="protein sequence ID" value="ETV70772.1"/>
    <property type="molecule type" value="Genomic_DNA"/>
</dbReference>
<dbReference type="RefSeq" id="XP_009839836.1">
    <property type="nucleotide sequence ID" value="XM_009841534.1"/>
</dbReference>
<dbReference type="OrthoDB" id="4139357at2759"/>
<organism evidence="8">
    <name type="scientific">Aphanomyces astaci</name>
    <name type="common">Crayfish plague agent</name>
    <dbReference type="NCBI Taxonomy" id="112090"/>
    <lineage>
        <taxon>Eukaryota</taxon>
        <taxon>Sar</taxon>
        <taxon>Stramenopiles</taxon>
        <taxon>Oomycota</taxon>
        <taxon>Saprolegniomycetes</taxon>
        <taxon>Saprolegniales</taxon>
        <taxon>Verrucalvaceae</taxon>
        <taxon>Aphanomyces</taxon>
    </lineage>
</organism>
<keyword evidence="4 6" id="KW-1133">Transmembrane helix</keyword>
<feature type="transmembrane region" description="Helical" evidence="6">
    <location>
        <begin position="423"/>
        <end position="444"/>
    </location>
</feature>
<dbReference type="InterPro" id="IPR005828">
    <property type="entry name" value="MFS_sugar_transport-like"/>
</dbReference>
<feature type="transmembrane region" description="Helical" evidence="6">
    <location>
        <begin position="184"/>
        <end position="201"/>
    </location>
</feature>
<keyword evidence="5 6" id="KW-0472">Membrane</keyword>
<protein>
    <recommendedName>
        <fullName evidence="7">Major facilitator superfamily (MFS) profile domain-containing protein</fullName>
    </recommendedName>
</protein>
<accession>W4FTI5</accession>
<feature type="transmembrane region" description="Helical" evidence="6">
    <location>
        <begin position="239"/>
        <end position="258"/>
    </location>
</feature>
<dbReference type="VEuPathDB" id="FungiDB:H257_13855"/>
<keyword evidence="3 6" id="KW-0812">Transmembrane</keyword>
<keyword evidence="2" id="KW-0813">Transport</keyword>
<dbReference type="PANTHER" id="PTHR23511">
    <property type="entry name" value="SYNAPTIC VESICLE GLYCOPROTEIN 2"/>
    <property type="match status" value="1"/>
</dbReference>
<evidence type="ECO:0000256" key="4">
    <source>
        <dbReference type="ARBA" id="ARBA00022989"/>
    </source>
</evidence>
<proteinExistence type="predicted"/>
<evidence type="ECO:0000256" key="2">
    <source>
        <dbReference type="ARBA" id="ARBA00022448"/>
    </source>
</evidence>
<dbReference type="Pfam" id="PF00083">
    <property type="entry name" value="Sugar_tr"/>
    <property type="match status" value="2"/>
</dbReference>